<dbReference type="STRING" id="1284197.S8BIV1"/>
<dbReference type="SUPFAM" id="SSF51230">
    <property type="entry name" value="Single hybrid motif"/>
    <property type="match status" value="1"/>
</dbReference>
<dbReference type="GO" id="GO:0006730">
    <property type="term" value="P:one-carbon metabolic process"/>
    <property type="evidence" value="ECO:0007669"/>
    <property type="project" value="EnsemblFungi"/>
</dbReference>
<dbReference type="HOGENOM" id="CLU_097408_1_2_1"/>
<dbReference type="HAMAP" id="MF_00272">
    <property type="entry name" value="GcvH"/>
    <property type="match status" value="1"/>
</dbReference>
<evidence type="ECO:0000313" key="6">
    <source>
        <dbReference type="EMBL" id="EPS39248.1"/>
    </source>
</evidence>
<dbReference type="OMA" id="KEHEWIR"/>
<dbReference type="InterPro" id="IPR033753">
    <property type="entry name" value="GCV_H/Fam206"/>
</dbReference>
<reference evidence="7" key="2">
    <citation type="submission" date="2013-04" db="EMBL/GenBank/DDBJ databases">
        <title>Genomic mechanisms accounting for the adaptation to parasitism in nematode-trapping fungi.</title>
        <authorList>
            <person name="Ahren D.G."/>
        </authorList>
    </citation>
    <scope>NUCLEOTIDE SEQUENCE [LARGE SCALE GENOMIC DNA]</scope>
    <source>
        <strain evidence="7">CBS 200.50</strain>
    </source>
</reference>
<dbReference type="OrthoDB" id="10264154at2759"/>
<dbReference type="PANTHER" id="PTHR11715:SF3">
    <property type="entry name" value="GLYCINE CLEAVAGE SYSTEM H PROTEIN-RELATED"/>
    <property type="match status" value="1"/>
</dbReference>
<dbReference type="Gene3D" id="2.40.50.100">
    <property type="match status" value="1"/>
</dbReference>
<dbReference type="InterPro" id="IPR017453">
    <property type="entry name" value="GCV_H_sub"/>
</dbReference>
<evidence type="ECO:0000256" key="4">
    <source>
        <dbReference type="RuleBase" id="RU364055"/>
    </source>
</evidence>
<keyword evidence="4" id="KW-0496">Mitochondrion</keyword>
<comment type="subcellular location">
    <subcellularLocation>
        <location evidence="4">Mitochondrion</location>
    </subcellularLocation>
</comment>
<comment type="caution">
    <text evidence="6">The sequence shown here is derived from an EMBL/GenBank/DDBJ whole genome shotgun (WGS) entry which is preliminary data.</text>
</comment>
<dbReference type="EMBL" id="AQGS01000484">
    <property type="protein sequence ID" value="EPS39248.1"/>
    <property type="molecule type" value="Genomic_DNA"/>
</dbReference>
<keyword evidence="2 3" id="KW-0450">Lipoyl</keyword>
<dbReference type="InterPro" id="IPR002930">
    <property type="entry name" value="GCV_H"/>
</dbReference>
<protein>
    <recommendedName>
        <fullName evidence="4">Glycine cleavage system H protein</fullName>
    </recommendedName>
</protein>
<sequence>MASTLRIASRALPRISGAFSRAALPARVLSAPLSRREFSRTAGRFEIIKKYTQDHEWVSLDTDTGIATVGITDYAQDQLGEVVFVELPGVGEIKEAGDSIGAVESVKSASDIISPLSGTIVEENAVLGDSPTLINSEAETGEGWVVKIQVTDRVNDELKDLMDAEAYADFTSK</sequence>
<dbReference type="GO" id="GO:0019464">
    <property type="term" value="P:glycine decarboxylation via glycine cleavage system"/>
    <property type="evidence" value="ECO:0007669"/>
    <property type="project" value="UniProtKB-UniRule"/>
</dbReference>
<evidence type="ECO:0000256" key="1">
    <source>
        <dbReference type="ARBA" id="ARBA00009249"/>
    </source>
</evidence>
<keyword evidence="7" id="KW-1185">Reference proteome</keyword>
<dbReference type="InterPro" id="IPR000089">
    <property type="entry name" value="Biotin_lipoyl"/>
</dbReference>
<dbReference type="GO" id="GO:0005739">
    <property type="term" value="C:mitochondrion"/>
    <property type="evidence" value="ECO:0007669"/>
    <property type="project" value="UniProtKB-SubCell"/>
</dbReference>
<dbReference type="PANTHER" id="PTHR11715">
    <property type="entry name" value="GLYCINE CLEAVAGE SYSTEM H PROTEIN"/>
    <property type="match status" value="1"/>
</dbReference>
<comment type="function">
    <text evidence="4">The H protein shuttles the methylamine group of glycine from the P protein to the T protein.</text>
</comment>
<comment type="cofactor">
    <cofactor evidence="4">
        <name>(R)-lipoate</name>
        <dbReference type="ChEBI" id="CHEBI:83088"/>
    </cofactor>
    <text evidence="4">Binds 1 lipoyl cofactor covalently.</text>
</comment>
<dbReference type="AlphaFoldDB" id="S8BIV1"/>
<dbReference type="CDD" id="cd06848">
    <property type="entry name" value="GCS_H"/>
    <property type="match status" value="1"/>
</dbReference>
<comment type="similarity">
    <text evidence="1 4">Belongs to the GcvH family.</text>
</comment>
<dbReference type="Proteomes" id="UP000015100">
    <property type="component" value="Unassembled WGS sequence"/>
</dbReference>
<evidence type="ECO:0000259" key="5">
    <source>
        <dbReference type="PROSITE" id="PS50968"/>
    </source>
</evidence>
<name>S8BIV1_DACHA</name>
<gene>
    <name evidence="6" type="ORF">H072_6967</name>
</gene>
<proteinExistence type="inferred from homology"/>
<dbReference type="PROSITE" id="PS50968">
    <property type="entry name" value="BIOTINYL_LIPOYL"/>
    <property type="match status" value="1"/>
</dbReference>
<dbReference type="InterPro" id="IPR011053">
    <property type="entry name" value="Single_hybrid_motif"/>
</dbReference>
<evidence type="ECO:0000256" key="3">
    <source>
        <dbReference type="PIRSR" id="PIRSR617453-50"/>
    </source>
</evidence>
<evidence type="ECO:0000313" key="7">
    <source>
        <dbReference type="Proteomes" id="UP000015100"/>
    </source>
</evidence>
<dbReference type="Pfam" id="PF01597">
    <property type="entry name" value="GCV_H"/>
    <property type="match status" value="1"/>
</dbReference>
<dbReference type="NCBIfam" id="NF002270">
    <property type="entry name" value="PRK01202.1"/>
    <property type="match status" value="1"/>
</dbReference>
<feature type="modified residue" description="N6-lipoyllysine" evidence="3">
    <location>
        <position position="107"/>
    </location>
</feature>
<dbReference type="GO" id="GO:0005960">
    <property type="term" value="C:glycine cleavage complex"/>
    <property type="evidence" value="ECO:0007669"/>
    <property type="project" value="UniProtKB-UniRule"/>
</dbReference>
<dbReference type="GO" id="GO:0009249">
    <property type="term" value="P:protein lipoylation"/>
    <property type="evidence" value="ECO:0007669"/>
    <property type="project" value="EnsemblFungi"/>
</dbReference>
<keyword evidence="4" id="KW-0809">Transit peptide</keyword>
<comment type="subunit">
    <text evidence="4">The glycine cleavage system is composed of four proteins: P, T, L and H.</text>
</comment>
<dbReference type="eggNOG" id="KOG3373">
    <property type="taxonomic scope" value="Eukaryota"/>
</dbReference>
<evidence type="ECO:0000256" key="2">
    <source>
        <dbReference type="ARBA" id="ARBA00022823"/>
    </source>
</evidence>
<organism evidence="6 7">
    <name type="scientific">Dactylellina haptotyla (strain CBS 200.50)</name>
    <name type="common">Nematode-trapping fungus</name>
    <name type="synonym">Monacrosporium haptotylum</name>
    <dbReference type="NCBI Taxonomy" id="1284197"/>
    <lineage>
        <taxon>Eukaryota</taxon>
        <taxon>Fungi</taxon>
        <taxon>Dikarya</taxon>
        <taxon>Ascomycota</taxon>
        <taxon>Pezizomycotina</taxon>
        <taxon>Orbiliomycetes</taxon>
        <taxon>Orbiliales</taxon>
        <taxon>Orbiliaceae</taxon>
        <taxon>Dactylellina</taxon>
    </lineage>
</organism>
<dbReference type="GO" id="GO:0031405">
    <property type="term" value="F:lipoic acid binding"/>
    <property type="evidence" value="ECO:0007669"/>
    <property type="project" value="EnsemblFungi"/>
</dbReference>
<accession>S8BIV1</accession>
<feature type="domain" description="Lipoyl-binding" evidence="5">
    <location>
        <begin position="66"/>
        <end position="149"/>
    </location>
</feature>
<reference evidence="6 7" key="1">
    <citation type="journal article" date="2013" name="PLoS Genet.">
        <title>Genomic mechanisms accounting for the adaptation to parasitism in nematode-trapping fungi.</title>
        <authorList>
            <person name="Meerupati T."/>
            <person name="Andersson K.M."/>
            <person name="Friman E."/>
            <person name="Kumar D."/>
            <person name="Tunlid A."/>
            <person name="Ahren D."/>
        </authorList>
    </citation>
    <scope>NUCLEOTIDE SEQUENCE [LARGE SCALE GENOMIC DNA]</scope>
    <source>
        <strain evidence="6 7">CBS 200.50</strain>
    </source>
</reference>
<dbReference type="NCBIfam" id="TIGR00527">
    <property type="entry name" value="gcvH"/>
    <property type="match status" value="1"/>
</dbReference>